<dbReference type="SUPFAM" id="SSF53474">
    <property type="entry name" value="alpha/beta-Hydrolases"/>
    <property type="match status" value="1"/>
</dbReference>
<dbReference type="PANTHER" id="PTHR43433">
    <property type="entry name" value="HYDROLASE, ALPHA/BETA FOLD FAMILY PROTEIN"/>
    <property type="match status" value="1"/>
</dbReference>
<name>A0A7G5IHC3_9SPHN</name>
<accession>A0A7G5IHC3</accession>
<organism evidence="2 3">
    <name type="scientific">Sandaracinobacteroides saxicola</name>
    <dbReference type="NCBI Taxonomy" id="2759707"/>
    <lineage>
        <taxon>Bacteria</taxon>
        <taxon>Pseudomonadati</taxon>
        <taxon>Pseudomonadota</taxon>
        <taxon>Alphaproteobacteria</taxon>
        <taxon>Sphingomonadales</taxon>
        <taxon>Sphingosinicellaceae</taxon>
        <taxon>Sandaracinobacteroides</taxon>
    </lineage>
</organism>
<protein>
    <submittedName>
        <fullName evidence="2">Alpha/beta fold hydrolase</fullName>
    </submittedName>
</protein>
<dbReference type="PRINTS" id="PR00111">
    <property type="entry name" value="ABHYDROLASE"/>
</dbReference>
<dbReference type="AlphaFoldDB" id="A0A7G5IHC3"/>
<dbReference type="InterPro" id="IPR029058">
    <property type="entry name" value="AB_hydrolase_fold"/>
</dbReference>
<dbReference type="InterPro" id="IPR050471">
    <property type="entry name" value="AB_hydrolase"/>
</dbReference>
<dbReference type="Proteomes" id="UP000515292">
    <property type="component" value="Chromosome"/>
</dbReference>
<dbReference type="RefSeq" id="WP_182295972.1">
    <property type="nucleotide sequence ID" value="NZ_CP059851.1"/>
</dbReference>
<dbReference type="KEGG" id="sand:H3309_15925"/>
<dbReference type="PANTHER" id="PTHR43433:SF8">
    <property type="entry name" value="BIFUNCTIONAL LIPASE_ADENYLATE CYCLASE LIPJ"/>
    <property type="match status" value="1"/>
</dbReference>
<keyword evidence="2" id="KW-0378">Hydrolase</keyword>
<reference evidence="2 3" key="1">
    <citation type="submission" date="2020-07" db="EMBL/GenBank/DDBJ databases">
        <title>Complete genome sequence for Sandaracinobacter sp. M6.</title>
        <authorList>
            <person name="Tang Y."/>
            <person name="Liu Q."/>
            <person name="Guo Z."/>
            <person name="Lei P."/>
            <person name="Huang B."/>
        </authorList>
    </citation>
    <scope>NUCLEOTIDE SEQUENCE [LARGE SCALE GENOMIC DNA]</scope>
    <source>
        <strain evidence="2 3">M6</strain>
    </source>
</reference>
<dbReference type="InterPro" id="IPR000073">
    <property type="entry name" value="AB_hydrolase_1"/>
</dbReference>
<evidence type="ECO:0000259" key="1">
    <source>
        <dbReference type="Pfam" id="PF00561"/>
    </source>
</evidence>
<sequence>MVGALRIDLIGGLRVLRDGVAVALPPSRRARALLAWLILHERPQHREHLCELFWDIPDDPRGALRSALSKLRPLVNDVGRQRLVADREAVRFVADDVEVDLLHYRTLVDSDDAEARRLACEVLDQPLLAGLDLPNQGSWQAWLTAMRDEAAALRARLMPEVAVAAPLPLPTDPLLSRQRIGFTLARDGVRIAHASVGEGPPLVKVANWLNHLELDWDSPIWAPLFRELARDHRFIRYDERGNGMSDWQVADLSFDAFVRDLEAVVAANRLTRFPLLGLSQGVAVAIDYAARHPDKVSHLILWGGYAAGWRHEDNAELHAERGAMITLVRHGWGRTDPSYRQIFSQAFMPGATHEEIDWFNDFQRRTTSAENAARFMDVFADIDVRHQLARVRCPTLVMHARGDRRVPLEQGGRIAAQIPGAELVILPTDNHLLLGREPVSAAFVAHVRAFLAQG</sequence>
<dbReference type="Gene3D" id="3.40.50.1820">
    <property type="entry name" value="alpha/beta hydrolase"/>
    <property type="match status" value="1"/>
</dbReference>
<dbReference type="Pfam" id="PF00561">
    <property type="entry name" value="Abhydrolase_1"/>
    <property type="match status" value="1"/>
</dbReference>
<dbReference type="EMBL" id="CP059851">
    <property type="protein sequence ID" value="QMW22765.1"/>
    <property type="molecule type" value="Genomic_DNA"/>
</dbReference>
<evidence type="ECO:0000313" key="3">
    <source>
        <dbReference type="Proteomes" id="UP000515292"/>
    </source>
</evidence>
<dbReference type="InterPro" id="IPR036388">
    <property type="entry name" value="WH-like_DNA-bd_sf"/>
</dbReference>
<dbReference type="GO" id="GO:0016787">
    <property type="term" value="F:hydrolase activity"/>
    <property type="evidence" value="ECO:0007669"/>
    <property type="project" value="UniProtKB-KW"/>
</dbReference>
<dbReference type="Gene3D" id="1.10.10.10">
    <property type="entry name" value="Winged helix-like DNA-binding domain superfamily/Winged helix DNA-binding domain"/>
    <property type="match status" value="1"/>
</dbReference>
<gene>
    <name evidence="2" type="ORF">H3309_15925</name>
</gene>
<keyword evidence="3" id="KW-1185">Reference proteome</keyword>
<proteinExistence type="predicted"/>
<evidence type="ECO:0000313" key="2">
    <source>
        <dbReference type="EMBL" id="QMW22765.1"/>
    </source>
</evidence>
<feature type="domain" description="AB hydrolase-1" evidence="1">
    <location>
        <begin position="218"/>
        <end position="434"/>
    </location>
</feature>